<sequence>MNVWKKKSKRKEKGERIEDGKVARVARCKVVREGPLLLNETQRHVPVLFLNPPSSLSFSSIPFLPHFSHFPPFQNPNQSSLSVHSLSSSSIRSLPQSQSQNQNQNY</sequence>
<organism evidence="2 3">
    <name type="scientific">Clitoria ternatea</name>
    <name type="common">Butterfly pea</name>
    <dbReference type="NCBI Taxonomy" id="43366"/>
    <lineage>
        <taxon>Eukaryota</taxon>
        <taxon>Viridiplantae</taxon>
        <taxon>Streptophyta</taxon>
        <taxon>Embryophyta</taxon>
        <taxon>Tracheophyta</taxon>
        <taxon>Spermatophyta</taxon>
        <taxon>Magnoliopsida</taxon>
        <taxon>eudicotyledons</taxon>
        <taxon>Gunneridae</taxon>
        <taxon>Pentapetalae</taxon>
        <taxon>rosids</taxon>
        <taxon>fabids</taxon>
        <taxon>Fabales</taxon>
        <taxon>Fabaceae</taxon>
        <taxon>Papilionoideae</taxon>
        <taxon>50 kb inversion clade</taxon>
        <taxon>NPAAA clade</taxon>
        <taxon>indigoferoid/millettioid clade</taxon>
        <taxon>Phaseoleae</taxon>
        <taxon>Clitoria</taxon>
    </lineage>
</organism>
<evidence type="ECO:0000313" key="3">
    <source>
        <dbReference type="Proteomes" id="UP001359559"/>
    </source>
</evidence>
<evidence type="ECO:0000313" key="2">
    <source>
        <dbReference type="EMBL" id="KAK7263422.1"/>
    </source>
</evidence>
<feature type="region of interest" description="Disordered" evidence="1">
    <location>
        <begin position="77"/>
        <end position="106"/>
    </location>
</feature>
<protein>
    <submittedName>
        <fullName evidence="2">Uncharacterized protein</fullName>
    </submittedName>
</protein>
<accession>A0AAN9I2J2</accession>
<keyword evidence="3" id="KW-1185">Reference proteome</keyword>
<comment type="caution">
    <text evidence="2">The sequence shown here is derived from an EMBL/GenBank/DDBJ whole genome shotgun (WGS) entry which is preliminary data.</text>
</comment>
<dbReference type="AlphaFoldDB" id="A0AAN9I2J2"/>
<proteinExistence type="predicted"/>
<gene>
    <name evidence="2" type="ORF">RJT34_31012</name>
</gene>
<dbReference type="EMBL" id="JAYKXN010000008">
    <property type="protein sequence ID" value="KAK7263422.1"/>
    <property type="molecule type" value="Genomic_DNA"/>
</dbReference>
<dbReference type="Proteomes" id="UP001359559">
    <property type="component" value="Unassembled WGS sequence"/>
</dbReference>
<name>A0AAN9I2J2_CLITE</name>
<reference evidence="2 3" key="1">
    <citation type="submission" date="2024-01" db="EMBL/GenBank/DDBJ databases">
        <title>The genomes of 5 underutilized Papilionoideae crops provide insights into root nodulation and disease resistance.</title>
        <authorList>
            <person name="Yuan L."/>
        </authorList>
    </citation>
    <scope>NUCLEOTIDE SEQUENCE [LARGE SCALE GENOMIC DNA]</scope>
    <source>
        <strain evidence="2">LY-2023</strain>
        <tissue evidence="2">Leaf</tissue>
    </source>
</reference>
<evidence type="ECO:0000256" key="1">
    <source>
        <dbReference type="SAM" id="MobiDB-lite"/>
    </source>
</evidence>